<protein>
    <submittedName>
        <fullName evidence="2">Integrating conjugative element membrane protein, PFL_4697 family</fullName>
    </submittedName>
</protein>
<organism evidence="2 3">
    <name type="scientific">Suttonella indologenes</name>
    <dbReference type="NCBI Taxonomy" id="13276"/>
    <lineage>
        <taxon>Bacteria</taxon>
        <taxon>Pseudomonadati</taxon>
        <taxon>Pseudomonadota</taxon>
        <taxon>Gammaproteobacteria</taxon>
        <taxon>Cardiobacteriales</taxon>
        <taxon>Cardiobacteriaceae</taxon>
        <taxon>Suttonella</taxon>
    </lineage>
</organism>
<feature type="transmembrane region" description="Helical" evidence="1">
    <location>
        <begin position="21"/>
        <end position="46"/>
    </location>
</feature>
<dbReference type="Proteomes" id="UP000254575">
    <property type="component" value="Unassembled WGS sequence"/>
</dbReference>
<proteinExistence type="predicted"/>
<keyword evidence="1" id="KW-0812">Transmembrane</keyword>
<evidence type="ECO:0000313" key="2">
    <source>
        <dbReference type="EMBL" id="SUO90283.1"/>
    </source>
</evidence>
<dbReference type="InterPro" id="IPR022266">
    <property type="entry name" value="DtrJ-like"/>
</dbReference>
<accession>A0A380MLS0</accession>
<gene>
    <name evidence="2" type="ORF">NCTC10717_00070</name>
</gene>
<dbReference type="EMBL" id="UHIA01000002">
    <property type="protein sequence ID" value="SUO90283.1"/>
    <property type="molecule type" value="Genomic_DNA"/>
</dbReference>
<reference evidence="2 3" key="1">
    <citation type="submission" date="2018-06" db="EMBL/GenBank/DDBJ databases">
        <authorList>
            <consortium name="Pathogen Informatics"/>
            <person name="Doyle S."/>
        </authorList>
    </citation>
    <scope>NUCLEOTIDE SEQUENCE [LARGE SCALE GENOMIC DNA]</scope>
    <source>
        <strain evidence="2 3">NCTC10717</strain>
    </source>
</reference>
<keyword evidence="1" id="KW-0472">Membrane</keyword>
<keyword evidence="3" id="KW-1185">Reference proteome</keyword>
<name>A0A380MLS0_9GAMM</name>
<keyword evidence="1" id="KW-1133">Transmembrane helix</keyword>
<feature type="transmembrane region" description="Helical" evidence="1">
    <location>
        <begin position="134"/>
        <end position="164"/>
    </location>
</feature>
<dbReference type="RefSeq" id="WP_115217407.1">
    <property type="nucleotide sequence ID" value="NZ_UHIA01000002.1"/>
</dbReference>
<feature type="transmembrane region" description="Helical" evidence="1">
    <location>
        <begin position="215"/>
        <end position="234"/>
    </location>
</feature>
<evidence type="ECO:0000256" key="1">
    <source>
        <dbReference type="SAM" id="Phobius"/>
    </source>
</evidence>
<dbReference type="OrthoDB" id="8443503at2"/>
<sequence>MSKQNTQNNQHTKQNIGIFGLMFLPLTLGLKMLFYLVSAVLISVLIEWGGMITGIFDHQHAESVLIIELGYLGDNLPTTITGLSAEELGTRVVDFFKVSLVPTSSKPLAAGGEYFFVRWVNDIFANWPYYRNAFVFVLMVIGIRFVIIVLSSLLFVLVGVAAAVDGLHLRELRKLGGGIEHAGIYHRAKALLPYTIWFAPVLYLAWPGAINPNFILLPGMTLFFMSVLISFATFKKYL</sequence>
<feature type="transmembrane region" description="Helical" evidence="1">
    <location>
        <begin position="191"/>
        <end position="209"/>
    </location>
</feature>
<dbReference type="Pfam" id="PF14348">
    <property type="entry name" value="DtrJ-like"/>
    <property type="match status" value="1"/>
</dbReference>
<dbReference type="AlphaFoldDB" id="A0A380MLS0"/>
<evidence type="ECO:0000313" key="3">
    <source>
        <dbReference type="Proteomes" id="UP000254575"/>
    </source>
</evidence>